<organism evidence="2 3">
    <name type="scientific">Candidatus Galligastranaerophilus intestinavium</name>
    <dbReference type="NCBI Taxonomy" id="2840836"/>
    <lineage>
        <taxon>Bacteria</taxon>
        <taxon>Candidatus Galligastranaerophilus</taxon>
    </lineage>
</organism>
<protein>
    <submittedName>
        <fullName evidence="2">VCBS domain-containing protein</fullName>
    </submittedName>
</protein>
<accession>A0A9D1FKQ7</accession>
<name>A0A9D1FKQ7_9BACT</name>
<evidence type="ECO:0000313" key="3">
    <source>
        <dbReference type="Proteomes" id="UP000886865"/>
    </source>
</evidence>
<proteinExistence type="predicted"/>
<sequence length="239" mass="25893">MKKQIANRLKKTMLTLGAVVLSAFALGGCSTLSYVGEDFDAKNSALIQTDEMFYFSTYNKTSAGEDISMRVGISKTPVPDVLAAYVQINNNSSANDYVFYTKDFELSANNTPISLISSSNYLGAYQSSQAGALASMSQASGTLSNIANIANNYQRLNQTNPIAETTSVSSSDGAYKQISTVVEGISQHTINTAAVVKPKENKFFYLFLKDPGVYPINVTYKDLSYSFMVKGNGVQEDDD</sequence>
<feature type="chain" id="PRO_5038810817" evidence="1">
    <location>
        <begin position="26"/>
        <end position="239"/>
    </location>
</feature>
<reference evidence="2" key="1">
    <citation type="submission" date="2020-10" db="EMBL/GenBank/DDBJ databases">
        <authorList>
            <person name="Gilroy R."/>
        </authorList>
    </citation>
    <scope>NUCLEOTIDE SEQUENCE</scope>
    <source>
        <strain evidence="2">CHK152-2871</strain>
    </source>
</reference>
<keyword evidence="1" id="KW-0732">Signal</keyword>
<gene>
    <name evidence="2" type="ORF">IAA86_08285</name>
</gene>
<dbReference type="InterPro" id="IPR010221">
    <property type="entry name" value="VCBS_dom"/>
</dbReference>
<dbReference type="PROSITE" id="PS51257">
    <property type="entry name" value="PROKAR_LIPOPROTEIN"/>
    <property type="match status" value="1"/>
</dbReference>
<dbReference type="EMBL" id="DVJQ01000071">
    <property type="protein sequence ID" value="HIS75000.1"/>
    <property type="molecule type" value="Genomic_DNA"/>
</dbReference>
<feature type="signal peptide" evidence="1">
    <location>
        <begin position="1"/>
        <end position="25"/>
    </location>
</feature>
<dbReference type="NCBIfam" id="TIGR01965">
    <property type="entry name" value="VCBS_repeat"/>
    <property type="match status" value="1"/>
</dbReference>
<dbReference type="AlphaFoldDB" id="A0A9D1FKQ7"/>
<comment type="caution">
    <text evidence="2">The sequence shown here is derived from an EMBL/GenBank/DDBJ whole genome shotgun (WGS) entry which is preliminary data.</text>
</comment>
<evidence type="ECO:0000313" key="2">
    <source>
        <dbReference type="EMBL" id="HIS75000.1"/>
    </source>
</evidence>
<dbReference type="Proteomes" id="UP000886865">
    <property type="component" value="Unassembled WGS sequence"/>
</dbReference>
<reference evidence="2" key="2">
    <citation type="journal article" date="2021" name="PeerJ">
        <title>Extensive microbial diversity within the chicken gut microbiome revealed by metagenomics and culture.</title>
        <authorList>
            <person name="Gilroy R."/>
            <person name="Ravi A."/>
            <person name="Getino M."/>
            <person name="Pursley I."/>
            <person name="Horton D.L."/>
            <person name="Alikhan N.F."/>
            <person name="Baker D."/>
            <person name="Gharbi K."/>
            <person name="Hall N."/>
            <person name="Watson M."/>
            <person name="Adriaenssens E.M."/>
            <person name="Foster-Nyarko E."/>
            <person name="Jarju S."/>
            <person name="Secka A."/>
            <person name="Antonio M."/>
            <person name="Oren A."/>
            <person name="Chaudhuri R.R."/>
            <person name="La Ragione R."/>
            <person name="Hildebrand F."/>
            <person name="Pallen M.J."/>
        </authorList>
    </citation>
    <scope>NUCLEOTIDE SEQUENCE</scope>
    <source>
        <strain evidence="2">CHK152-2871</strain>
    </source>
</reference>
<evidence type="ECO:0000256" key="1">
    <source>
        <dbReference type="SAM" id="SignalP"/>
    </source>
</evidence>